<evidence type="ECO:0000256" key="9">
    <source>
        <dbReference type="ARBA" id="ARBA00022846"/>
    </source>
</evidence>
<dbReference type="Pfam" id="PF12780">
    <property type="entry name" value="AAA_8"/>
    <property type="match status" value="1"/>
</dbReference>
<evidence type="ECO:0000256" key="13">
    <source>
        <dbReference type="ARBA" id="ARBA00023175"/>
    </source>
</evidence>
<dbReference type="PANTHER" id="PTHR22878:SF71">
    <property type="entry name" value="DYNEIN, AXONEMAL, HEAVY CHAIN 3"/>
    <property type="match status" value="1"/>
</dbReference>
<feature type="region of interest" description="Disordered" evidence="17">
    <location>
        <begin position="92"/>
        <end position="122"/>
    </location>
</feature>
<dbReference type="FunFam" id="1.10.8.720:FF:000001">
    <property type="entry name" value="dynein heavy chain 7, axonemal"/>
    <property type="match status" value="1"/>
</dbReference>
<dbReference type="InterPro" id="IPR024317">
    <property type="entry name" value="Dynein_heavy_chain_D4_dom"/>
</dbReference>
<dbReference type="FunFam" id="3.40.50.300:FF:000223">
    <property type="entry name" value="Dynein heavy chain 3, axonemal"/>
    <property type="match status" value="1"/>
</dbReference>
<dbReference type="FunFam" id="3.40.50.300:FF:000362">
    <property type="entry name" value="Dynein, axonemal, heavy chain 6"/>
    <property type="match status" value="1"/>
</dbReference>
<evidence type="ECO:0000256" key="2">
    <source>
        <dbReference type="ARBA" id="ARBA00004430"/>
    </source>
</evidence>
<keyword evidence="13" id="KW-0505">Motor protein</keyword>
<dbReference type="PANTHER" id="PTHR22878">
    <property type="entry name" value="DYNEIN HEAVY CHAIN 6, AXONEMAL-LIKE-RELATED"/>
    <property type="match status" value="1"/>
</dbReference>
<dbReference type="FunFam" id="3.40.50.300:FF:000044">
    <property type="entry name" value="Dynein heavy chain 5, axonemal"/>
    <property type="match status" value="1"/>
</dbReference>
<keyword evidence="8" id="KW-0067">ATP-binding</keyword>
<dbReference type="InterPro" id="IPR042219">
    <property type="entry name" value="AAA_lid_11_sf"/>
</dbReference>
<evidence type="ECO:0000256" key="16">
    <source>
        <dbReference type="SAM" id="Coils"/>
    </source>
</evidence>
<dbReference type="InterPro" id="IPR003593">
    <property type="entry name" value="AAA+_ATPase"/>
</dbReference>
<keyword evidence="4" id="KW-0963">Cytoplasm</keyword>
<dbReference type="SUPFAM" id="SSF52540">
    <property type="entry name" value="P-loop containing nucleoside triphosphate hydrolases"/>
    <property type="match status" value="4"/>
</dbReference>
<dbReference type="GeneID" id="115875974"/>
<dbReference type="RefSeq" id="XP_030747451.1">
    <property type="nucleotide sequence ID" value="XM_030891591.1"/>
</dbReference>
<dbReference type="KEGG" id="soy:115875974"/>
<dbReference type="GO" id="GO:0005874">
    <property type="term" value="C:microtubule"/>
    <property type="evidence" value="ECO:0007669"/>
    <property type="project" value="UniProtKB-KW"/>
</dbReference>
<dbReference type="Pfam" id="PF18198">
    <property type="entry name" value="AAA_lid_11"/>
    <property type="match status" value="1"/>
</dbReference>
<keyword evidence="9" id="KW-0282">Flagellum</keyword>
<dbReference type="FunFam" id="1.10.287.2620:FF:000002">
    <property type="entry name" value="Dynein heavy chain 2, axonemal"/>
    <property type="match status" value="1"/>
</dbReference>
<dbReference type="CDD" id="cd00009">
    <property type="entry name" value="AAA"/>
    <property type="match status" value="1"/>
</dbReference>
<reference evidence="20 21" key="1">
    <citation type="submission" date="2025-04" db="UniProtKB">
        <authorList>
            <consortium name="RefSeq"/>
        </authorList>
    </citation>
    <scope>IDENTIFICATION</scope>
    <source>
        <tissue evidence="20 21">Gonads</tissue>
    </source>
</reference>
<dbReference type="InterPro" id="IPR024743">
    <property type="entry name" value="Dynein_HC_stalk"/>
</dbReference>
<dbReference type="Gene3D" id="1.20.1270.280">
    <property type="match status" value="1"/>
</dbReference>
<dbReference type="InterPro" id="IPR043157">
    <property type="entry name" value="Dynein_AAA1S"/>
</dbReference>
<dbReference type="InterPro" id="IPR041589">
    <property type="entry name" value="DNAH3_AAA_lid_1"/>
</dbReference>
<dbReference type="Gene3D" id="3.10.490.20">
    <property type="match status" value="1"/>
</dbReference>
<dbReference type="FunFam" id="3.40.50.300:FF:001328">
    <property type="entry name" value="Dynein heavy chain 6, axonemal"/>
    <property type="match status" value="1"/>
</dbReference>
<dbReference type="SMART" id="SM00382">
    <property type="entry name" value="AAA"/>
    <property type="match status" value="2"/>
</dbReference>
<dbReference type="GO" id="GO:0003341">
    <property type="term" value="P:cilium movement"/>
    <property type="evidence" value="ECO:0007669"/>
    <property type="project" value="UniProtKB-ARBA"/>
</dbReference>
<dbReference type="Gene3D" id="1.20.920.30">
    <property type="match status" value="1"/>
</dbReference>
<evidence type="ECO:0000256" key="6">
    <source>
        <dbReference type="ARBA" id="ARBA00022737"/>
    </source>
</evidence>
<name>A0A6J2X8D8_SITOR</name>
<dbReference type="Gene3D" id="1.20.920.20">
    <property type="match status" value="1"/>
</dbReference>
<keyword evidence="5" id="KW-0493">Microtubule</keyword>
<dbReference type="GO" id="GO:0005858">
    <property type="term" value="C:axonemal dynein complex"/>
    <property type="evidence" value="ECO:0007669"/>
    <property type="project" value="UniProtKB-ARBA"/>
</dbReference>
<dbReference type="Gene3D" id="1.10.8.1220">
    <property type="match status" value="1"/>
</dbReference>
<dbReference type="CTD" id="55567"/>
<dbReference type="FunFam" id="1.20.920.30:FF:000002">
    <property type="entry name" value="Dynein axonemal heavy chain 3"/>
    <property type="match status" value="1"/>
</dbReference>
<sequence>MDKPKNSKYGQRIVPRQPWLPVVDERVQSLVNIQEIKESQEYPPLFAKKSSTTGVPEKDTQMYFRPSETIGSAYSPQVQYLRLQDLPTKKKLVRGSPLGADGRLQYPPKKSRKELKEEQEKRDLAVKRKKGIKVPGIIDVEYLLSGQWYKDKLAELEKKEKEKNMRRKLNLLKWEGFPDETGKLAKLQAILPKDPDVQKAQLYKMVEKEQLPVKKNDMERIVYYLGEGIDPKDIPPYNRELLVRAKRKIPDKYRSVKGYKNMISAHECEVQRWYCIYMRYNMVQYVLNDPNEWKRLRIESFPKPYPALVVRAPVPWHNQYCVSKQYMERHYFQGNIVIRKIGELWYNKYQSIYILPMDQLELESAPFPLVPSAFEERVDLLCNETRRILLAKWLPDCADIFLAFKKDWRQYVPKKVGGSCKLVEMFFYCVNTLLSMQLRSLVIKSLEHFRDFIINFSCGNDYGSEYEDLALIKLPVLNIKVLPKIGTTDLTLSPSLDGVQHMLTKCIRTILDVNKNVDRIQNIMFAELEQSETYLSAVDEEDELVKELFKEISSTFESNLIGPQTYLTMYEQYYYILNGEAERELAEFFTTEPFPYLKDFARKIYKYEALKNEIIDLRRSIPLNMINLDCGQLNETLYQIIDGLRSKIVNYFIEENHALNRKICNIFDEMSQKVSVSPDTIADLVELQNYVIECRDVTMYNLKEEIRKTAENVSFLMDHAHLTPEDINLNCRVFLWPKDMEAVVELAIQRLNMKRDQAETALKNKRIAFDSKLKRHEKMLNAFKKKDPPLLTMEEMEENVTQVELIVARLQEDKVEAEQINEEEQLLDIDPSPFMNLAKMLTVVDPYDKLWHSVLEYHQNYDAWYFGPFAGLDADEITEYIENMWRVLYKLAKTLSDNPGAKRIAEMVRAKVEKFRQFLPVLQTVCNKGLQQRHWDRISEIVGTTLVITPDSTLNDMIEAGLPKYSQQLEEVSASATKEYTLEKNLAKMKEEWVDIVFECVPYRETGVNVLSAVDDIQVMMDDHILKAQTMRGSPYVKAFEAEMQAWEEKLISMQDILEQWLMCQATWMYLEPIFSSEDIMRQMPTEARHFKTVDRVWRAIQTHTMKDTHVLAATDYKNMLTLLKENNKLLDEIQKGLNDYLEKKRLFFPRFFFLSNDELLEILSETKDPLRVQPHMKKCFEGIYSLDFTKDEEVVGMVSAEKEKVVLSTKIIPADAKGMVEKWLILVEAIMIQSLKDITKRAIENYPSIERPTWILAWPGQIVQCVDCIEWTSEVTNAIFSGNLAEQEELCTEQIEQCVKMVQGTLKPNNQVTVEALIVIDVHCRDIVTKLKELNVTSVADFNWISQIRYYWRTDMVAVSMITTEVAYGFEYLGNTGRLVATPLTDRCYRTLMGALKLNLGGAPEGPAGTGKTETCKDLAKAVAKKCVVFNCSDGLDYKALGKFFKGLAQAGAWACFDEFNRIELEVLSVVAQQILSIQMAVAAKLTKFVFEGTEITLDHTCTVFITMNPGYAGRQELPDNLKVLFRTVAMMVPDYAMIGAISLYSYGFVQAQSLSEKIVHTYKLCSEQLSSQNHYDYGMRAVKSVLLAAGALRRQYPKTEEAQLVLRAIIDVNLPKFLAQDVPLFIGIYQDLFPNIEVPSFERSELIECLLDHIKSKNLQPTPWFVEKCMQIYEMILVRHGLMIVGKPMGGKTSAYQSLAEALGRLACRENAKLEEHAVIFRIINPKAISMGQLYGQFDPASHEWSDGVLATTFREFANSYTLDRKWILFDGPVDAVWIENMNTVLDDNKKLCLMSGEIIQMTPQMNMIFEPADLEQASPATVSRCGMIYMEPALLGWRPLMDSYMAVLEKVLLVEQIEILVECLEWLVPPCLEHINEDCKKFVETSDIHLFFSFTRIFNCLLIEENQVSTVWLQCVFLFSLAWGLGSTLTQDSRKSFDVFFRKLLIGENKSYPKPKSYKLSKNQIFPDRFDLFEYLYDKKNNGSWIAWGDTVDKTQQIAPNAKPSELIIHTNASCCQRYFLKMCLANNMPILFVGPTGTGKTAVTLGHLLSLPKEKVLPNVMNFSARTTSAMTQEMVMSKLDKRRRGVFGPSMGKKCILFVDDVGMPQKEVWGAQPPVELLRQWLDHGHWFAKDTSILQLVDVLFVGAMGVPGGGRNEITDRFLRHMQIISIDAFDDGTLSKIFTAIIEWHFNKGYVEVVQRMAKFSVGATTEVFREATLNFLPTPAKSHYTFSLRDFSRVINGLLVTPPSKMDDQDKFIRLWIHETYRVFHDRLIDDADRTTLFHVVKKACYQGFRQPMDKVCSPLVPEDELLGPQHIRNLFFGNYIEPDAEPKIYDEINDMDLLIEKMEYYLSEYNMISKSPMNLVMFQFAIEHVSRVSRVLSQPNGNVLLVGIGGSGRHSSVKLASAMSEYTVFEIEISRNYSVTEWRDDIKQLLWKAGCEGKPIVFLFADTQVADESFVEDISTVLNTADVPNLYAPDEKADILEKMQTASRETGKKVEPTPLALYNFFIERVKQNLHIALCFSPIGDAFRMRCRMFPSLINCCTIDWFQNWPDDALERVATMFLSQTHIEKEMTDKCVSMCKEFHVSVQNTAVKFFREQKRRTYITPTSYLELIQTFINLFAKKVDQIKLQINRYETGLEKLGFAAGQVGLMQDELHALQPKLIVASAKTEKLMIKIEQDTVVVEKQKEVVAADEALANEAAAAAQAIKDDCESDLSEAIPALEAAVAALDTLKPQDITLVKSMKNPPFGVKLVMEAICIMRQVKPERKPDLTTGRMVEDFWGPSVKLLGDMKFLDHLKAYDKDNIPVPVMKKIRERYMPDREFDPERVKSVSTACEGMCKWVRAMEVYDRVIKIVAPKKAKLAEAEAELALQMDTLNEKRAQLQEVSDKLQALNDEFAAETKKKKELEDQIFICSQKLDRAEKLIESLGGEKARWSETARSLGSLLDNVIGDVLLSSGSIAYLGPFTVDYRKDLIKGWNKLCLDLGIPCSENFSLVTTMGEPVVIRSWNIAGLPVDNYSVENGIIATTARRYPLMIDPQGQANKWVKNMEKNNRLHVIKLTDTNYVRILENAITFGTPVLLENINQELDAVLDPILAKNIFKQQGVWYLKLSDNVLEYSFDFRFFITTRLRNPHYLPEIAVKVSLLNFMITPQGLQDQLLGIVVAREKPDLEEKKNEMIVESANNKKMLKEIEDKILEVLSTSEGNILEDETAIKILSSSKLLSADIEEKQKLAAVTEQEIDYARNQYVPVSKHSSILFFCISDLANIDPMYQYSLVWFINLYNQAITHSPKSSVLEERLGYLNNYFTNSIYRNVCRSLFEKDKLIFSFVLTVGILRSHNEIDEEMWNFLITGGIALDNPYANPAPDWLSDKSWSEIVRSSNLKGLEKFRNSVKTNLRKWKDFYDYTQPNEIPCPPPFDEVRGLQRLVILRCIRPDKMVPAVQQYIVEEMGQAYLEPPQFNLDESYNDSNCCSPLIFILSPGSDPMACLIKFASDMGISKTSLMTISLGQGQGPIASNMIATGMQTGQWAVLQNCHLAASWMRELDRICDEVIVPEVTNTNFRLWLTSYPSKDFPVAILQNGVKMTNEAPKGLRQNLLRSYMSDPISNQEFYSSCSNYKSFQCLLFGLCFFHALVQERRKFGPLGWNIPYEFNESDLRISVIQLQMFLTDYVDVPYDALTYLTGECNYGGRVTDDKDRRLLNAILSTFYTPETVKTQLYSFSPSGIYYVPRDTTYEGLIYYIKSLPIIPQPEVYGLHENADITKDNQETQILFFGVLLTQSQFTAGTGGDDSQEMVIDLANDILNKMPDVYNVEAVSKKYPVMYENSMNTVLRQELIRFNKLIAVITRTLQEMIKAVRGLVVMSSELEETCSSLMVGKVPSSWAGKSYPSLKPLGSYITDLITRLKFLQDWIDVGVPNVFWISGFYFTQSFLTGVLQNYARQQKLPIDWIHFEFIVTKYEQDTKFSPKVGVYCKQVKEIQEFSILIDGLFLEGSRWDRKTEVLAESFPKMLFDAVPIMWLKPAKTSLYNPPPCYNCPVYKTSARRGVLSTTGHSTNFVMYTTFNSNLPEKHWIIRGVACLCQLDD</sequence>
<evidence type="ECO:0000256" key="15">
    <source>
        <dbReference type="ARBA" id="ARBA00023273"/>
    </source>
</evidence>
<evidence type="ECO:0000256" key="11">
    <source>
        <dbReference type="ARBA" id="ARBA00023054"/>
    </source>
</evidence>
<evidence type="ECO:0000256" key="4">
    <source>
        <dbReference type="ARBA" id="ARBA00022490"/>
    </source>
</evidence>
<accession>A0A6J2X8D8</accession>
<evidence type="ECO:0000256" key="7">
    <source>
        <dbReference type="ARBA" id="ARBA00022741"/>
    </source>
</evidence>
<proteinExistence type="inferred from homology"/>
<evidence type="ECO:0000256" key="5">
    <source>
        <dbReference type="ARBA" id="ARBA00022701"/>
    </source>
</evidence>
<dbReference type="Proteomes" id="UP000504635">
    <property type="component" value="Unplaced"/>
</dbReference>
<keyword evidence="10" id="KW-0243">Dynein</keyword>
<keyword evidence="19" id="KW-1185">Reference proteome</keyword>
<keyword evidence="15" id="KW-0966">Cell projection</keyword>
<dbReference type="Pfam" id="PF12774">
    <property type="entry name" value="AAA_6"/>
    <property type="match status" value="1"/>
</dbReference>
<dbReference type="FunFam" id="3.20.180.20:FF:000003">
    <property type="entry name" value="Dynein heavy chain 12, axonemal"/>
    <property type="match status" value="1"/>
</dbReference>
<dbReference type="FunFam" id="3.10.490.20:FF:000001">
    <property type="entry name" value="dynein heavy chain 7, axonemal"/>
    <property type="match status" value="1"/>
</dbReference>
<comment type="subcellular location">
    <subcellularLocation>
        <location evidence="1">Cell projection</location>
        <location evidence="1">Cilium</location>
        <location evidence="1">Flagellum</location>
    </subcellularLocation>
    <subcellularLocation>
        <location evidence="2">Cytoplasm</location>
        <location evidence="2">Cytoskeleton</location>
        <location evidence="2">Cilium axoneme</location>
    </subcellularLocation>
</comment>
<organism evidence="19 21">
    <name type="scientific">Sitophilus oryzae</name>
    <name type="common">Rice weevil</name>
    <name type="synonym">Curculio oryzae</name>
    <dbReference type="NCBI Taxonomy" id="7048"/>
    <lineage>
        <taxon>Eukaryota</taxon>
        <taxon>Metazoa</taxon>
        <taxon>Ecdysozoa</taxon>
        <taxon>Arthropoda</taxon>
        <taxon>Hexapoda</taxon>
        <taxon>Insecta</taxon>
        <taxon>Pterygota</taxon>
        <taxon>Neoptera</taxon>
        <taxon>Endopterygota</taxon>
        <taxon>Coleoptera</taxon>
        <taxon>Polyphaga</taxon>
        <taxon>Cucujiformia</taxon>
        <taxon>Curculionidae</taxon>
        <taxon>Dryophthorinae</taxon>
        <taxon>Sitophilus</taxon>
    </lineage>
</organism>
<keyword evidence="6" id="KW-0677">Repeat</keyword>
<keyword evidence="7" id="KW-0547">Nucleotide-binding</keyword>
<dbReference type="InterPro" id="IPR042222">
    <property type="entry name" value="Dynein_2_N"/>
</dbReference>
<dbReference type="FunFam" id="1.20.140.100:FF:000004">
    <property type="entry name" value="Dynein axonemal heavy chain 6"/>
    <property type="match status" value="1"/>
</dbReference>
<feature type="domain" description="AAA+ ATPase" evidence="18">
    <location>
        <begin position="2030"/>
        <end position="2176"/>
    </location>
</feature>
<dbReference type="Gene3D" id="1.10.472.130">
    <property type="match status" value="1"/>
</dbReference>
<dbReference type="Gene3D" id="3.20.180.20">
    <property type="entry name" value="Dynein heavy chain, N-terminal domain 2"/>
    <property type="match status" value="1"/>
</dbReference>
<dbReference type="OrthoDB" id="5593012at2759"/>
<dbReference type="GO" id="GO:0031514">
    <property type="term" value="C:motile cilium"/>
    <property type="evidence" value="ECO:0007669"/>
    <property type="project" value="UniProtKB-SubCell"/>
</dbReference>
<dbReference type="Gene3D" id="3.40.50.300">
    <property type="entry name" value="P-loop containing nucleotide triphosphate hydrolases"/>
    <property type="match status" value="5"/>
</dbReference>
<keyword evidence="14" id="KW-0206">Cytoskeleton</keyword>
<evidence type="ECO:0000256" key="1">
    <source>
        <dbReference type="ARBA" id="ARBA00004230"/>
    </source>
</evidence>
<dbReference type="Pfam" id="PF17857">
    <property type="entry name" value="AAA_lid_1"/>
    <property type="match status" value="1"/>
</dbReference>
<dbReference type="Gene3D" id="1.20.58.1120">
    <property type="match status" value="1"/>
</dbReference>
<comment type="similarity">
    <text evidence="3">Belongs to the dynein heavy chain family.</text>
</comment>
<dbReference type="Pfam" id="PF12777">
    <property type="entry name" value="MT"/>
    <property type="match status" value="1"/>
</dbReference>
<dbReference type="GO" id="GO:0045505">
    <property type="term" value="F:dynein intermediate chain binding"/>
    <property type="evidence" value="ECO:0007669"/>
    <property type="project" value="InterPro"/>
</dbReference>
<dbReference type="InterPro" id="IPR041466">
    <property type="entry name" value="Dynein_AAA5_ext"/>
</dbReference>
<dbReference type="InterPro" id="IPR041228">
    <property type="entry name" value="Dynein_C"/>
</dbReference>
<dbReference type="Gene3D" id="1.10.8.710">
    <property type="match status" value="1"/>
</dbReference>
<dbReference type="Pfam" id="PF08393">
    <property type="entry name" value="DHC_N2"/>
    <property type="match status" value="1"/>
</dbReference>
<dbReference type="Pfam" id="PF12781">
    <property type="entry name" value="AAA_9"/>
    <property type="match status" value="1"/>
</dbReference>
<evidence type="ECO:0000259" key="18">
    <source>
        <dbReference type="SMART" id="SM00382"/>
    </source>
</evidence>
<evidence type="ECO:0000313" key="20">
    <source>
        <dbReference type="RefSeq" id="XP_030747450.1"/>
    </source>
</evidence>
<protein>
    <submittedName>
        <fullName evidence="20 21">Dynein heavy chain 3, axonemal isoform X1</fullName>
    </submittedName>
</protein>
<keyword evidence="12" id="KW-0969">Cilium</keyword>
<dbReference type="InterPro" id="IPR004273">
    <property type="entry name" value="Dynein_heavy_D6_P-loop"/>
</dbReference>
<evidence type="ECO:0000313" key="21">
    <source>
        <dbReference type="RefSeq" id="XP_030747451.1"/>
    </source>
</evidence>
<dbReference type="FunFam" id="1.10.8.710:FF:000004">
    <property type="entry name" value="Dynein axonemal heavy chain 6"/>
    <property type="match status" value="1"/>
</dbReference>
<dbReference type="Gene3D" id="1.10.8.720">
    <property type="entry name" value="Region D6 of dynein motor"/>
    <property type="match status" value="1"/>
</dbReference>
<dbReference type="InterPro" id="IPR013602">
    <property type="entry name" value="Dynein_heavy_linker"/>
</dbReference>
<dbReference type="FunFam" id="1.20.1270.280:FF:000001">
    <property type="entry name" value="dynein heavy chain 7, axonemal"/>
    <property type="match status" value="1"/>
</dbReference>
<dbReference type="FunFam" id="3.40.50.300:FF:002141">
    <property type="entry name" value="Dynein heavy chain"/>
    <property type="match status" value="1"/>
</dbReference>
<dbReference type="Gene3D" id="1.10.287.2620">
    <property type="match status" value="1"/>
</dbReference>
<dbReference type="FunFam" id="1.20.58.1120:FF:000001">
    <property type="entry name" value="dynein heavy chain 2, axonemal"/>
    <property type="match status" value="1"/>
</dbReference>
<dbReference type="FunFam" id="1.20.920.20:FF:000006">
    <property type="entry name" value="Dynein, axonemal, heavy chain 6"/>
    <property type="match status" value="1"/>
</dbReference>
<evidence type="ECO:0000313" key="19">
    <source>
        <dbReference type="Proteomes" id="UP000504635"/>
    </source>
</evidence>
<dbReference type="InterPro" id="IPR035699">
    <property type="entry name" value="AAA_6"/>
</dbReference>
<dbReference type="InterPro" id="IPR027417">
    <property type="entry name" value="P-loop_NTPase"/>
</dbReference>
<feature type="coiled-coil region" evidence="16">
    <location>
        <begin position="2868"/>
        <end position="2933"/>
    </location>
</feature>
<evidence type="ECO:0000256" key="17">
    <source>
        <dbReference type="SAM" id="MobiDB-lite"/>
    </source>
</evidence>
<dbReference type="InterPro" id="IPR041658">
    <property type="entry name" value="AAA_lid_11"/>
</dbReference>
<dbReference type="Gene3D" id="6.10.140.1060">
    <property type="match status" value="1"/>
</dbReference>
<dbReference type="GO" id="GO:0008569">
    <property type="term" value="F:minus-end-directed microtubule motor activity"/>
    <property type="evidence" value="ECO:0007669"/>
    <property type="project" value="InterPro"/>
</dbReference>
<dbReference type="Gene3D" id="1.20.140.100">
    <property type="entry name" value="Dynein heavy chain, N-terminal domain 2"/>
    <property type="match status" value="1"/>
</dbReference>
<gene>
    <name evidence="20 21" type="primary">LOC115875974</name>
</gene>
<dbReference type="FunFam" id="1.10.8.1220:FF:000001">
    <property type="entry name" value="Dynein axonemal heavy chain 5"/>
    <property type="match status" value="1"/>
</dbReference>
<evidence type="ECO:0000256" key="8">
    <source>
        <dbReference type="ARBA" id="ARBA00022840"/>
    </source>
</evidence>
<dbReference type="InterPro" id="IPR035706">
    <property type="entry name" value="AAA_9"/>
</dbReference>
<evidence type="ECO:0000256" key="10">
    <source>
        <dbReference type="ARBA" id="ARBA00023017"/>
    </source>
</evidence>
<evidence type="ECO:0000256" key="3">
    <source>
        <dbReference type="ARBA" id="ARBA00008887"/>
    </source>
</evidence>
<dbReference type="Pfam" id="PF12775">
    <property type="entry name" value="AAA_7"/>
    <property type="match status" value="1"/>
</dbReference>
<dbReference type="InterPro" id="IPR026983">
    <property type="entry name" value="DHC"/>
</dbReference>
<dbReference type="GO" id="GO:0051959">
    <property type="term" value="F:dynein light intermediate chain binding"/>
    <property type="evidence" value="ECO:0007669"/>
    <property type="project" value="InterPro"/>
</dbReference>
<evidence type="ECO:0000256" key="12">
    <source>
        <dbReference type="ARBA" id="ARBA00023069"/>
    </source>
</evidence>
<feature type="coiled-coil region" evidence="16">
    <location>
        <begin position="793"/>
        <end position="827"/>
    </location>
</feature>
<dbReference type="InterPro" id="IPR042228">
    <property type="entry name" value="Dynein_linker_3"/>
</dbReference>
<dbReference type="RefSeq" id="XP_030747450.1">
    <property type="nucleotide sequence ID" value="XM_030891590.1"/>
</dbReference>
<feature type="domain" description="AAA+ ATPase" evidence="18">
    <location>
        <begin position="1399"/>
        <end position="1538"/>
    </location>
</feature>
<dbReference type="Pfam" id="PF18199">
    <property type="entry name" value="Dynein_C"/>
    <property type="match status" value="1"/>
</dbReference>
<dbReference type="InterPro" id="IPR043160">
    <property type="entry name" value="Dynein_C_barrel"/>
</dbReference>
<dbReference type="Pfam" id="PF17852">
    <property type="entry name" value="Dynein_AAA_lid"/>
    <property type="match status" value="1"/>
</dbReference>
<evidence type="ECO:0000256" key="14">
    <source>
        <dbReference type="ARBA" id="ARBA00023212"/>
    </source>
</evidence>
<dbReference type="GO" id="GO:0005524">
    <property type="term" value="F:ATP binding"/>
    <property type="evidence" value="ECO:0007669"/>
    <property type="project" value="UniProtKB-KW"/>
</dbReference>
<keyword evidence="11 16" id="KW-0175">Coiled coil</keyword>
<dbReference type="Pfam" id="PF03028">
    <property type="entry name" value="Dynein_heavy"/>
    <property type="match status" value="1"/>
</dbReference>